<accession>A0A0D6P3T8</accession>
<evidence type="ECO:0000256" key="7">
    <source>
        <dbReference type="SAM" id="Phobius"/>
    </source>
</evidence>
<dbReference type="Gene3D" id="2.40.128.260">
    <property type="entry name" value="Type IV secretion system, VirB10/TraB/TrbI"/>
    <property type="match status" value="1"/>
</dbReference>
<organism evidence="8 9">
    <name type="scientific">Acidisphaera rubrifaciens HS-AP3</name>
    <dbReference type="NCBI Taxonomy" id="1231350"/>
    <lineage>
        <taxon>Bacteria</taxon>
        <taxon>Pseudomonadati</taxon>
        <taxon>Pseudomonadota</taxon>
        <taxon>Alphaproteobacteria</taxon>
        <taxon>Acetobacterales</taxon>
        <taxon>Acetobacteraceae</taxon>
        <taxon>Acidisphaera</taxon>
    </lineage>
</organism>
<dbReference type="Proteomes" id="UP000032680">
    <property type="component" value="Unassembled WGS sequence"/>
</dbReference>
<evidence type="ECO:0000256" key="2">
    <source>
        <dbReference type="ARBA" id="ARBA00010265"/>
    </source>
</evidence>
<comment type="caution">
    <text evidence="8">The sequence shown here is derived from an EMBL/GenBank/DDBJ whole genome shotgun (WGS) entry which is preliminary data.</text>
</comment>
<evidence type="ECO:0000256" key="3">
    <source>
        <dbReference type="ARBA" id="ARBA00022692"/>
    </source>
</evidence>
<sequence length="393" mass="40831">MTGTSQDSSGPLRPPQEMRLRSSRAPVTRLSRKVLIGLGGVAALGIGGALFLALRPQHPQTGSELYNTNNRTTPDGLAALPHDYTGLPKSVPQLGPPLPGDLGRPILNAGAPAPGMPAQAPPADPEQQRRLQEQEAARVSHLFAASSNGVAVAPVATASAGGATPTAIPAADAGSGSAGQDHKLAFLNGAVDRRTTSPDRVQAPASPNILQAGSIIAASLITGLRSDLPGQVTAQVTEDVYDSPTGHILLIPQGARLVGQYDAQIAFGQSRAVLVWNRLIMPNGRSIILERQPGADTEGYAGLEDEVDNHWGMLFKAAILSTLLSVGTEAGMSGNNNGSLAAALQEGFSQSINQTGQQVVSRSLNIQPTITIRPGFPVRVMVSHDLVLEPYRG</sequence>
<evidence type="ECO:0000256" key="6">
    <source>
        <dbReference type="SAM" id="MobiDB-lite"/>
    </source>
</evidence>
<feature type="transmembrane region" description="Helical" evidence="7">
    <location>
        <begin position="34"/>
        <end position="54"/>
    </location>
</feature>
<feature type="region of interest" description="Disordered" evidence="6">
    <location>
        <begin position="108"/>
        <end position="129"/>
    </location>
</feature>
<feature type="compositionally biased region" description="Low complexity" evidence="6">
    <location>
        <begin position="108"/>
        <end position="118"/>
    </location>
</feature>
<keyword evidence="9" id="KW-1185">Reference proteome</keyword>
<dbReference type="EMBL" id="BANB01000043">
    <property type="protein sequence ID" value="GAN76006.1"/>
    <property type="molecule type" value="Genomic_DNA"/>
</dbReference>
<dbReference type="OrthoDB" id="9807354at2"/>
<dbReference type="RefSeq" id="WP_048859776.1">
    <property type="nucleotide sequence ID" value="NZ_BANB01000043.1"/>
</dbReference>
<comment type="subcellular location">
    <subcellularLocation>
        <location evidence="1">Membrane</location>
        <topology evidence="1">Single-pass membrane protein</topology>
    </subcellularLocation>
</comment>
<dbReference type="InterPro" id="IPR042217">
    <property type="entry name" value="T4SS_VirB10/TrbI"/>
</dbReference>
<evidence type="ECO:0000313" key="8">
    <source>
        <dbReference type="EMBL" id="GAN76006.1"/>
    </source>
</evidence>
<evidence type="ECO:0000256" key="4">
    <source>
        <dbReference type="ARBA" id="ARBA00022989"/>
    </source>
</evidence>
<dbReference type="AlphaFoldDB" id="A0A0D6P3T8"/>
<evidence type="ECO:0000256" key="1">
    <source>
        <dbReference type="ARBA" id="ARBA00004167"/>
    </source>
</evidence>
<name>A0A0D6P3T8_9PROT</name>
<keyword evidence="4 7" id="KW-1133">Transmembrane helix</keyword>
<protein>
    <submittedName>
        <fullName evidence="8">Conjugal transfer protein TrbI</fullName>
    </submittedName>
</protein>
<dbReference type="InterPro" id="IPR005498">
    <property type="entry name" value="T4SS_VirB10/TraB/TrbI"/>
</dbReference>
<dbReference type="Pfam" id="PF03743">
    <property type="entry name" value="TrbI"/>
    <property type="match status" value="1"/>
</dbReference>
<keyword evidence="3 7" id="KW-0812">Transmembrane</keyword>
<gene>
    <name evidence="8" type="ORF">Asru_0043_06</name>
</gene>
<reference evidence="8 9" key="1">
    <citation type="submission" date="2012-11" db="EMBL/GenBank/DDBJ databases">
        <title>Whole genome sequence of Acidisphaera rubrifaciens HS-AP3.</title>
        <authorList>
            <person name="Azuma Y."/>
            <person name="Higashiura N."/>
            <person name="Hirakawa H."/>
            <person name="Matsushita K."/>
        </authorList>
    </citation>
    <scope>NUCLEOTIDE SEQUENCE [LARGE SCALE GENOMIC DNA]</scope>
    <source>
        <strain evidence="8 9">HS-AP3</strain>
    </source>
</reference>
<evidence type="ECO:0000313" key="9">
    <source>
        <dbReference type="Proteomes" id="UP000032680"/>
    </source>
</evidence>
<keyword evidence="5 7" id="KW-0472">Membrane</keyword>
<dbReference type="CDD" id="cd16429">
    <property type="entry name" value="VirB10"/>
    <property type="match status" value="1"/>
</dbReference>
<proteinExistence type="inferred from homology"/>
<comment type="similarity">
    <text evidence="2">Belongs to the TrbI/VirB10 family.</text>
</comment>
<evidence type="ECO:0000256" key="5">
    <source>
        <dbReference type="ARBA" id="ARBA00023136"/>
    </source>
</evidence>
<feature type="region of interest" description="Disordered" evidence="6">
    <location>
        <begin position="1"/>
        <end position="25"/>
    </location>
</feature>
<dbReference type="GO" id="GO:0016020">
    <property type="term" value="C:membrane"/>
    <property type="evidence" value="ECO:0007669"/>
    <property type="project" value="UniProtKB-SubCell"/>
</dbReference>